<name>A0A382AKM6_9ZZZZ</name>
<accession>A0A382AKM6</accession>
<dbReference type="AlphaFoldDB" id="A0A382AKM6"/>
<gene>
    <name evidence="2" type="ORF">METZ01_LOCUS154391</name>
</gene>
<feature type="region of interest" description="Disordered" evidence="1">
    <location>
        <begin position="1"/>
        <end position="73"/>
    </location>
</feature>
<sequence length="73" mass="8570">MAMTVEEMIAQERRRAKQNRNKERSASATNDSDKQNVPTEGNKRLAHLKKVGRKLNPWYEYEDKHLTQGPPKY</sequence>
<feature type="compositionally biased region" description="Polar residues" evidence="1">
    <location>
        <begin position="26"/>
        <end position="39"/>
    </location>
</feature>
<reference evidence="2" key="1">
    <citation type="submission" date="2018-05" db="EMBL/GenBank/DDBJ databases">
        <authorList>
            <person name="Lanie J.A."/>
            <person name="Ng W.-L."/>
            <person name="Kazmierczak K.M."/>
            <person name="Andrzejewski T.M."/>
            <person name="Davidsen T.M."/>
            <person name="Wayne K.J."/>
            <person name="Tettelin H."/>
            <person name="Glass J.I."/>
            <person name="Rusch D."/>
            <person name="Podicherti R."/>
            <person name="Tsui H.-C.T."/>
            <person name="Winkler M.E."/>
        </authorList>
    </citation>
    <scope>NUCLEOTIDE SEQUENCE</scope>
</reference>
<proteinExistence type="predicted"/>
<evidence type="ECO:0000313" key="2">
    <source>
        <dbReference type="EMBL" id="SVB01537.1"/>
    </source>
</evidence>
<feature type="compositionally biased region" description="Basic residues" evidence="1">
    <location>
        <begin position="44"/>
        <end position="53"/>
    </location>
</feature>
<organism evidence="2">
    <name type="scientific">marine metagenome</name>
    <dbReference type="NCBI Taxonomy" id="408172"/>
    <lineage>
        <taxon>unclassified sequences</taxon>
        <taxon>metagenomes</taxon>
        <taxon>ecological metagenomes</taxon>
    </lineage>
</organism>
<protein>
    <submittedName>
        <fullName evidence="2">Uncharacterized protein</fullName>
    </submittedName>
</protein>
<evidence type="ECO:0000256" key="1">
    <source>
        <dbReference type="SAM" id="MobiDB-lite"/>
    </source>
</evidence>
<dbReference type="EMBL" id="UINC01025623">
    <property type="protein sequence ID" value="SVB01537.1"/>
    <property type="molecule type" value="Genomic_DNA"/>
</dbReference>